<evidence type="ECO:0000256" key="2">
    <source>
        <dbReference type="ARBA" id="ARBA00022692"/>
    </source>
</evidence>
<reference evidence="7" key="1">
    <citation type="submission" date="2020-08" db="EMBL/GenBank/DDBJ databases">
        <title>Multicomponent nature underlies the extraordinary mechanical properties of spider dragline silk.</title>
        <authorList>
            <person name="Kono N."/>
            <person name="Nakamura H."/>
            <person name="Mori M."/>
            <person name="Yoshida Y."/>
            <person name="Ohtoshi R."/>
            <person name="Malay A.D."/>
            <person name="Moran D.A.P."/>
            <person name="Tomita M."/>
            <person name="Numata K."/>
            <person name="Arakawa K."/>
        </authorList>
    </citation>
    <scope>NUCLEOTIDE SEQUENCE</scope>
</reference>
<dbReference type="Proteomes" id="UP000887013">
    <property type="component" value="Unassembled WGS sequence"/>
</dbReference>
<sequence length="445" mass="49334">MSIVSSQNSLLSSQCVTHNCTNIVFASRCGVIPVLRHWDPAFIILLLVCAFMENVKIICRQSLLDPSVSYLHDKKGESFFKSSCKENALTVTKILLPVEINADLTLASNPSDLRYKSIGLLNDSLRKVFGGTDFKDGDEILSRNSYKELEKFFRKKVKDSDEYEIWFTASSIINSINKDKHLNDRYAKLLDWLKEKRRVKKFFNKSLFLKSDSREPENAGILGAFIGSLMTIIVCLALALPIGIMSGICLYEFMPKNRLMTNIVEISINNLAAVPSIIFGVVGLTLYLGIFGLPRSSPLVGGMTLSFMMLPNIIIATKNAFANVPITIKDAAFALGAPHIKVILDHSLPIALPRIIHGTVLAIARILGESSPLLMMGMVAFIADTPTSFFDPATVLPVQIYIWSSSPEIAFIELAAIAIIALLLVLFALNLVANFVKRKFEFFNF</sequence>
<protein>
    <submittedName>
        <fullName evidence="7">Phosphate transport system permease protein PstA</fullName>
    </submittedName>
</protein>
<comment type="subcellular location">
    <subcellularLocation>
        <location evidence="1">Membrane</location>
        <topology evidence="1">Multi-pass membrane protein</topology>
    </subcellularLocation>
</comment>
<feature type="transmembrane region" description="Helical" evidence="5">
    <location>
        <begin position="271"/>
        <end position="293"/>
    </location>
</feature>
<keyword evidence="3 5" id="KW-1133">Transmembrane helix</keyword>
<evidence type="ECO:0000256" key="5">
    <source>
        <dbReference type="SAM" id="Phobius"/>
    </source>
</evidence>
<feature type="transmembrane region" description="Helical" evidence="5">
    <location>
        <begin position="299"/>
        <end position="317"/>
    </location>
</feature>
<accession>A0A8X6TRN4</accession>
<dbReference type="CDD" id="cd06261">
    <property type="entry name" value="TM_PBP2"/>
    <property type="match status" value="1"/>
</dbReference>
<evidence type="ECO:0000256" key="4">
    <source>
        <dbReference type="ARBA" id="ARBA00023136"/>
    </source>
</evidence>
<keyword evidence="4 5" id="KW-0472">Membrane</keyword>
<dbReference type="Pfam" id="PF00528">
    <property type="entry name" value="BPD_transp_1"/>
    <property type="match status" value="1"/>
</dbReference>
<dbReference type="InterPro" id="IPR000515">
    <property type="entry name" value="MetI-like"/>
</dbReference>
<comment type="caution">
    <text evidence="7">The sequence shown here is derived from an EMBL/GenBank/DDBJ whole genome shotgun (WGS) entry which is preliminary data.</text>
</comment>
<dbReference type="GO" id="GO:0016020">
    <property type="term" value="C:membrane"/>
    <property type="evidence" value="ECO:0007669"/>
    <property type="project" value="UniProtKB-SubCell"/>
</dbReference>
<dbReference type="EMBL" id="BMAW01063361">
    <property type="protein sequence ID" value="GFT39958.1"/>
    <property type="molecule type" value="Genomic_DNA"/>
</dbReference>
<proteinExistence type="predicted"/>
<keyword evidence="8" id="KW-1185">Reference proteome</keyword>
<dbReference type="PROSITE" id="PS50928">
    <property type="entry name" value="ABC_TM1"/>
    <property type="match status" value="1"/>
</dbReference>
<feature type="domain" description="ABC transmembrane type-1" evidence="6">
    <location>
        <begin position="225"/>
        <end position="433"/>
    </location>
</feature>
<evidence type="ECO:0000256" key="1">
    <source>
        <dbReference type="ARBA" id="ARBA00004141"/>
    </source>
</evidence>
<dbReference type="InterPro" id="IPR035906">
    <property type="entry name" value="MetI-like_sf"/>
</dbReference>
<keyword evidence="2 5" id="KW-0812">Transmembrane</keyword>
<name>A0A8X6TRN4_NEPPI</name>
<dbReference type="SUPFAM" id="SSF161098">
    <property type="entry name" value="MetI-like"/>
    <property type="match status" value="1"/>
</dbReference>
<feature type="transmembrane region" description="Helical" evidence="5">
    <location>
        <begin position="410"/>
        <end position="433"/>
    </location>
</feature>
<evidence type="ECO:0000259" key="6">
    <source>
        <dbReference type="PROSITE" id="PS50928"/>
    </source>
</evidence>
<dbReference type="AlphaFoldDB" id="A0A8X6TRN4"/>
<dbReference type="PANTHER" id="PTHR43470">
    <property type="entry name" value="PHOSPHATE TRANSPORT SYSTEM PERMEASE PROTEIN PSTA-RELATED"/>
    <property type="match status" value="1"/>
</dbReference>
<dbReference type="GO" id="GO:0055085">
    <property type="term" value="P:transmembrane transport"/>
    <property type="evidence" value="ECO:0007669"/>
    <property type="project" value="InterPro"/>
</dbReference>
<gene>
    <name evidence="7" type="primary">pstA</name>
    <name evidence="7" type="ORF">NPIL_632051</name>
</gene>
<dbReference type="Gene3D" id="1.10.3720.10">
    <property type="entry name" value="MetI-like"/>
    <property type="match status" value="1"/>
</dbReference>
<organism evidence="7 8">
    <name type="scientific">Nephila pilipes</name>
    <name type="common">Giant wood spider</name>
    <name type="synonym">Nephila maculata</name>
    <dbReference type="NCBI Taxonomy" id="299642"/>
    <lineage>
        <taxon>Eukaryota</taxon>
        <taxon>Metazoa</taxon>
        <taxon>Ecdysozoa</taxon>
        <taxon>Arthropoda</taxon>
        <taxon>Chelicerata</taxon>
        <taxon>Arachnida</taxon>
        <taxon>Araneae</taxon>
        <taxon>Araneomorphae</taxon>
        <taxon>Entelegynae</taxon>
        <taxon>Araneoidea</taxon>
        <taxon>Nephilidae</taxon>
        <taxon>Nephila</taxon>
    </lineage>
</organism>
<evidence type="ECO:0000256" key="3">
    <source>
        <dbReference type="ARBA" id="ARBA00022989"/>
    </source>
</evidence>
<dbReference type="OrthoDB" id="6430145at2759"/>
<evidence type="ECO:0000313" key="8">
    <source>
        <dbReference type="Proteomes" id="UP000887013"/>
    </source>
</evidence>
<evidence type="ECO:0000313" key="7">
    <source>
        <dbReference type="EMBL" id="GFT39958.1"/>
    </source>
</evidence>
<feature type="transmembrane region" description="Helical" evidence="5">
    <location>
        <begin position="221"/>
        <end position="251"/>
    </location>
</feature>